<dbReference type="RefSeq" id="WP_316662354.1">
    <property type="nucleotide sequence ID" value="NZ_JAWHTF010000004.1"/>
</dbReference>
<dbReference type="InterPro" id="IPR045749">
    <property type="entry name" value="DUF6090"/>
</dbReference>
<proteinExistence type="predicted"/>
<dbReference type="EMBL" id="JAWHTF010000004">
    <property type="protein sequence ID" value="MDU8886352.1"/>
    <property type="molecule type" value="Genomic_DNA"/>
</dbReference>
<dbReference type="Pfam" id="PF19578">
    <property type="entry name" value="DUF6090"/>
    <property type="match status" value="1"/>
</dbReference>
<feature type="transmembrane region" description="Helical" evidence="1">
    <location>
        <begin position="21"/>
        <end position="40"/>
    </location>
</feature>
<sequence length="237" mass="27832">MIQFFKTIRKQLISKHKIHKYLLYAIGEIILVVIGILIALKINNWNNLKLKKQDEIEIYKNIKVQITQNLKEIKQTKEINNFYFNKYQYGNKLIAYQDLSKMDTLALITMNLSQYSDFHGNGNVYETLVNSGDIKLLKNPIILSKLQNLEATYSYVNKLEDIHWEIIIQELSPELRGVINYSTMQVVKPDKLFSIELQNIFIESIFLTKGKDSIYNRTINEINLINNLIEDELKKLN</sequence>
<evidence type="ECO:0000256" key="1">
    <source>
        <dbReference type="SAM" id="Phobius"/>
    </source>
</evidence>
<evidence type="ECO:0000313" key="3">
    <source>
        <dbReference type="Proteomes" id="UP001268651"/>
    </source>
</evidence>
<keyword evidence="1" id="KW-1133">Transmembrane helix</keyword>
<accession>A0ABU3U7G7</accession>
<keyword evidence="3" id="KW-1185">Reference proteome</keyword>
<keyword evidence="1" id="KW-0472">Membrane</keyword>
<evidence type="ECO:0000313" key="2">
    <source>
        <dbReference type="EMBL" id="MDU8886352.1"/>
    </source>
</evidence>
<name>A0ABU3U7G7_9FLAO</name>
<organism evidence="2 3">
    <name type="scientific">Gilvirhabdus luticola</name>
    <dbReference type="NCBI Taxonomy" id="3079858"/>
    <lineage>
        <taxon>Bacteria</taxon>
        <taxon>Pseudomonadati</taxon>
        <taxon>Bacteroidota</taxon>
        <taxon>Flavobacteriia</taxon>
        <taxon>Flavobacteriales</taxon>
        <taxon>Flavobacteriaceae</taxon>
        <taxon>Gilvirhabdus</taxon>
    </lineage>
</organism>
<dbReference type="Proteomes" id="UP001268651">
    <property type="component" value="Unassembled WGS sequence"/>
</dbReference>
<gene>
    <name evidence="2" type="ORF">RXV94_09290</name>
</gene>
<protein>
    <submittedName>
        <fullName evidence="2">DUF6090 family protein</fullName>
    </submittedName>
</protein>
<comment type="caution">
    <text evidence="2">The sequence shown here is derived from an EMBL/GenBank/DDBJ whole genome shotgun (WGS) entry which is preliminary data.</text>
</comment>
<keyword evidence="1" id="KW-0812">Transmembrane</keyword>
<reference evidence="2 3" key="1">
    <citation type="submission" date="2023-10" db="EMBL/GenBank/DDBJ databases">
        <title>Marimonas sp. nov. isolated from tidal mud flat.</title>
        <authorList>
            <person name="Jaincy N.J."/>
            <person name="Srinivasan S."/>
            <person name="Lee S.-S."/>
        </authorList>
    </citation>
    <scope>NUCLEOTIDE SEQUENCE [LARGE SCALE GENOMIC DNA]</scope>
    <source>
        <strain evidence="2 3">MJ-SS3</strain>
    </source>
</reference>